<dbReference type="RefSeq" id="WP_122129475.1">
    <property type="nucleotide sequence ID" value="NZ_CP033230.1"/>
</dbReference>
<accession>A0A3G2UPM6</accession>
<sequence length="63" mass="7124">MQNDLAYQVAAILDPKAWDGQERPSERLRVQIRHRQTSSLKRARAVLAVVASHLTIGEETRDA</sequence>
<gene>
    <name evidence="1" type="ORF">EBF16_05595</name>
</gene>
<protein>
    <submittedName>
        <fullName evidence="1">Uncharacterized protein</fullName>
    </submittedName>
</protein>
<dbReference type="EMBL" id="CP033230">
    <property type="protein sequence ID" value="AYO76464.1"/>
    <property type="molecule type" value="Genomic_DNA"/>
</dbReference>
<dbReference type="AlphaFoldDB" id="A0A3G2UPM6"/>
<reference evidence="1 2" key="1">
    <citation type="submission" date="2018-10" db="EMBL/GenBank/DDBJ databases">
        <title>Characterization and genome analysis of a novel bacterium Sphingobium yanoikuyae SJTF8 capable of degrading PAHs.</title>
        <authorList>
            <person name="Yin C."/>
            <person name="Xiong W."/>
            <person name="Liang R."/>
        </authorList>
    </citation>
    <scope>NUCLEOTIDE SEQUENCE [LARGE SCALE GENOMIC DNA]</scope>
    <source>
        <strain evidence="1 2">SJTF8</strain>
    </source>
</reference>
<evidence type="ECO:0000313" key="1">
    <source>
        <dbReference type="EMBL" id="AYO76464.1"/>
    </source>
</evidence>
<dbReference type="Proteomes" id="UP000280708">
    <property type="component" value="Chromosome"/>
</dbReference>
<organism evidence="1 2">
    <name type="scientific">Sphingobium yanoikuyae</name>
    <name type="common">Sphingomonas yanoikuyae</name>
    <dbReference type="NCBI Taxonomy" id="13690"/>
    <lineage>
        <taxon>Bacteria</taxon>
        <taxon>Pseudomonadati</taxon>
        <taxon>Pseudomonadota</taxon>
        <taxon>Alphaproteobacteria</taxon>
        <taxon>Sphingomonadales</taxon>
        <taxon>Sphingomonadaceae</taxon>
        <taxon>Sphingobium</taxon>
    </lineage>
</organism>
<evidence type="ECO:0000313" key="2">
    <source>
        <dbReference type="Proteomes" id="UP000280708"/>
    </source>
</evidence>
<name>A0A3G2UPM6_SPHYA</name>
<proteinExistence type="predicted"/>